<dbReference type="SUPFAM" id="SSF46626">
    <property type="entry name" value="Cytochrome c"/>
    <property type="match status" value="1"/>
</dbReference>
<keyword evidence="5 6" id="KW-0408">Iron</keyword>
<feature type="signal peptide" evidence="7">
    <location>
        <begin position="1"/>
        <end position="19"/>
    </location>
</feature>
<evidence type="ECO:0000256" key="5">
    <source>
        <dbReference type="ARBA" id="ARBA00023004"/>
    </source>
</evidence>
<sequence length="130" mass="13479">MRLTALAVRILLAASFVEAAPAFSAGDADAGKKIFTRCMVCHEAAADTNKIGPSLHGVIGRKAGSLPSFNYSDAMKKAGAGGLVWDEANIAAYIKAPKVKVPGNKMPFAGLQSDTDIANVIAYLEAAAKQ</sequence>
<dbReference type="EMBL" id="JBEWSZ010000001">
    <property type="protein sequence ID" value="MET2827603.1"/>
    <property type="molecule type" value="Genomic_DNA"/>
</dbReference>
<evidence type="ECO:0000313" key="10">
    <source>
        <dbReference type="Proteomes" id="UP001548832"/>
    </source>
</evidence>
<evidence type="ECO:0000256" key="4">
    <source>
        <dbReference type="ARBA" id="ARBA00022982"/>
    </source>
</evidence>
<dbReference type="InterPro" id="IPR009056">
    <property type="entry name" value="Cyt_c-like_dom"/>
</dbReference>
<keyword evidence="3 6" id="KW-0479">Metal-binding</keyword>
<gene>
    <name evidence="9" type="ORF">ABVQ20_11520</name>
</gene>
<evidence type="ECO:0000256" key="6">
    <source>
        <dbReference type="PROSITE-ProRule" id="PRU00433"/>
    </source>
</evidence>
<dbReference type="Gene3D" id="1.10.760.10">
    <property type="entry name" value="Cytochrome c-like domain"/>
    <property type="match status" value="1"/>
</dbReference>
<dbReference type="RefSeq" id="WP_354459618.1">
    <property type="nucleotide sequence ID" value="NZ_JBEWSZ010000001.1"/>
</dbReference>
<keyword evidence="7" id="KW-0732">Signal</keyword>
<accession>A0ABV2DCV5</accession>
<feature type="chain" id="PRO_5046003672" evidence="7">
    <location>
        <begin position="20"/>
        <end position="130"/>
    </location>
</feature>
<keyword evidence="10" id="KW-1185">Reference proteome</keyword>
<dbReference type="Proteomes" id="UP001548832">
    <property type="component" value="Unassembled WGS sequence"/>
</dbReference>
<dbReference type="PROSITE" id="PS51007">
    <property type="entry name" value="CYTC"/>
    <property type="match status" value="1"/>
</dbReference>
<evidence type="ECO:0000256" key="7">
    <source>
        <dbReference type="SAM" id="SignalP"/>
    </source>
</evidence>
<evidence type="ECO:0000259" key="8">
    <source>
        <dbReference type="PROSITE" id="PS51007"/>
    </source>
</evidence>
<evidence type="ECO:0000256" key="1">
    <source>
        <dbReference type="ARBA" id="ARBA00022448"/>
    </source>
</evidence>
<feature type="domain" description="Cytochrome c" evidence="8">
    <location>
        <begin position="26"/>
        <end position="128"/>
    </location>
</feature>
<evidence type="ECO:0000256" key="3">
    <source>
        <dbReference type="ARBA" id="ARBA00022723"/>
    </source>
</evidence>
<keyword evidence="2 6" id="KW-0349">Heme</keyword>
<keyword evidence="4" id="KW-0249">Electron transport</keyword>
<reference evidence="9 10" key="1">
    <citation type="submission" date="2024-06" db="EMBL/GenBank/DDBJ databases">
        <authorList>
            <person name="Kim D.-U."/>
        </authorList>
    </citation>
    <scope>NUCLEOTIDE SEQUENCE [LARGE SCALE GENOMIC DNA]</scope>
    <source>
        <strain evidence="9 10">KACC15460</strain>
    </source>
</reference>
<dbReference type="Pfam" id="PF00034">
    <property type="entry name" value="Cytochrom_C"/>
    <property type="match status" value="1"/>
</dbReference>
<dbReference type="PANTHER" id="PTHR11961">
    <property type="entry name" value="CYTOCHROME C"/>
    <property type="match status" value="1"/>
</dbReference>
<dbReference type="PRINTS" id="PR00604">
    <property type="entry name" value="CYTCHRMECIAB"/>
</dbReference>
<keyword evidence="1" id="KW-0813">Transport</keyword>
<dbReference type="InterPro" id="IPR036909">
    <property type="entry name" value="Cyt_c-like_dom_sf"/>
</dbReference>
<comment type="caution">
    <text evidence="9">The sequence shown here is derived from an EMBL/GenBank/DDBJ whole genome shotgun (WGS) entry which is preliminary data.</text>
</comment>
<organism evidence="9 10">
    <name type="scientific">Mesorhizobium shangrilense</name>
    <dbReference type="NCBI Taxonomy" id="460060"/>
    <lineage>
        <taxon>Bacteria</taxon>
        <taxon>Pseudomonadati</taxon>
        <taxon>Pseudomonadota</taxon>
        <taxon>Alphaproteobacteria</taxon>
        <taxon>Hyphomicrobiales</taxon>
        <taxon>Phyllobacteriaceae</taxon>
        <taxon>Mesorhizobium</taxon>
    </lineage>
</organism>
<evidence type="ECO:0000313" key="9">
    <source>
        <dbReference type="EMBL" id="MET2827603.1"/>
    </source>
</evidence>
<evidence type="ECO:0000256" key="2">
    <source>
        <dbReference type="ARBA" id="ARBA00022617"/>
    </source>
</evidence>
<dbReference type="InterPro" id="IPR002327">
    <property type="entry name" value="Cyt_c_1A/1B"/>
</dbReference>
<protein>
    <submittedName>
        <fullName evidence="9">Cytochrome c family protein</fullName>
    </submittedName>
</protein>
<proteinExistence type="predicted"/>
<name>A0ABV2DCV5_9HYPH</name>